<protein>
    <submittedName>
        <fullName evidence="1">Uncharacterized protein</fullName>
    </submittedName>
</protein>
<gene>
    <name evidence="1" type="ORF">PCOR1329_LOCUS37719</name>
</gene>
<dbReference type="Proteomes" id="UP001189429">
    <property type="component" value="Unassembled WGS sequence"/>
</dbReference>
<dbReference type="EMBL" id="CAUYUJ010014571">
    <property type="protein sequence ID" value="CAK0843343.1"/>
    <property type="molecule type" value="Genomic_DNA"/>
</dbReference>
<accession>A0ABN9TCB1</accession>
<proteinExistence type="predicted"/>
<evidence type="ECO:0000313" key="1">
    <source>
        <dbReference type="EMBL" id="CAK0843343.1"/>
    </source>
</evidence>
<reference evidence="1" key="1">
    <citation type="submission" date="2023-10" db="EMBL/GenBank/DDBJ databases">
        <authorList>
            <person name="Chen Y."/>
            <person name="Shah S."/>
            <person name="Dougan E. K."/>
            <person name="Thang M."/>
            <person name="Chan C."/>
        </authorList>
    </citation>
    <scope>NUCLEOTIDE SEQUENCE [LARGE SCALE GENOMIC DNA]</scope>
</reference>
<comment type="caution">
    <text evidence="1">The sequence shown here is derived from an EMBL/GenBank/DDBJ whole genome shotgun (WGS) entry which is preliminary data.</text>
</comment>
<keyword evidence="2" id="KW-1185">Reference proteome</keyword>
<evidence type="ECO:0000313" key="2">
    <source>
        <dbReference type="Proteomes" id="UP001189429"/>
    </source>
</evidence>
<name>A0ABN9TCB1_9DINO</name>
<organism evidence="1 2">
    <name type="scientific">Prorocentrum cordatum</name>
    <dbReference type="NCBI Taxonomy" id="2364126"/>
    <lineage>
        <taxon>Eukaryota</taxon>
        <taxon>Sar</taxon>
        <taxon>Alveolata</taxon>
        <taxon>Dinophyceae</taxon>
        <taxon>Prorocentrales</taxon>
        <taxon>Prorocentraceae</taxon>
        <taxon>Prorocentrum</taxon>
    </lineage>
</organism>
<sequence>MPSGSYLPCMAADFLMQLDGGSAEHRACHSYFWNSGVLASTSRTCVAAKRGGIVKKEQRIRLACLLSRSGSNTTELLRGRGRRGRLCQTRLGPVSTLQYAKTSRCL</sequence>